<keyword evidence="2" id="KW-1185">Reference proteome</keyword>
<reference evidence="1" key="1">
    <citation type="submission" date="2018-07" db="EMBL/GenBank/DDBJ databases">
        <title>Complete genome sequence of Sphingomonas bisphenolicum strain AO1, a bisphenol A degradative bacterium isolated from Japanese farm field.</title>
        <authorList>
            <person name="Murakami M."/>
            <person name="Koh M."/>
            <person name="Koba S."/>
            <person name="Matsumura Y."/>
        </authorList>
    </citation>
    <scope>NUCLEOTIDE SEQUENCE</scope>
    <source>
        <strain evidence="1">AO1</strain>
    </source>
</reference>
<evidence type="ECO:0000313" key="1">
    <source>
        <dbReference type="EMBL" id="BBF70671.1"/>
    </source>
</evidence>
<proteinExistence type="predicted"/>
<name>A0ABM7FZW7_9SPHN</name>
<organism evidence="1 2">
    <name type="scientific">Sphingomonas bisphenolicum</name>
    <dbReference type="NCBI Taxonomy" id="296544"/>
    <lineage>
        <taxon>Bacteria</taxon>
        <taxon>Pseudomonadati</taxon>
        <taxon>Pseudomonadota</taxon>
        <taxon>Alphaproteobacteria</taxon>
        <taxon>Sphingomonadales</taxon>
        <taxon>Sphingomonadaceae</taxon>
        <taxon>Sphingomonas</taxon>
    </lineage>
</organism>
<accession>A0ABM7FZW7</accession>
<dbReference type="EMBL" id="AP018817">
    <property type="protein sequence ID" value="BBF70671.1"/>
    <property type="molecule type" value="Genomic_DNA"/>
</dbReference>
<gene>
    <name evidence="1" type="ORF">SBA_ch1_28710</name>
</gene>
<evidence type="ECO:0000313" key="2">
    <source>
        <dbReference type="Proteomes" id="UP001059971"/>
    </source>
</evidence>
<sequence>MGERSLGHGDGDVLADSAAFINLMMADAEQFAFGLIAIYNETAIKSVTRAFDIGE</sequence>
<protein>
    <submittedName>
        <fullName evidence="1">Uncharacterized protein</fullName>
    </submittedName>
</protein>
<dbReference type="Proteomes" id="UP001059971">
    <property type="component" value="Chromosome 1"/>
</dbReference>